<protein>
    <submittedName>
        <fullName evidence="1">Uncharacterized protein</fullName>
    </submittedName>
</protein>
<organism evidence="1 2">
    <name type="scientific">Heterodermia speciosa</name>
    <dbReference type="NCBI Taxonomy" id="116794"/>
    <lineage>
        <taxon>Eukaryota</taxon>
        <taxon>Fungi</taxon>
        <taxon>Dikarya</taxon>
        <taxon>Ascomycota</taxon>
        <taxon>Pezizomycotina</taxon>
        <taxon>Lecanoromycetes</taxon>
        <taxon>OSLEUM clade</taxon>
        <taxon>Lecanoromycetidae</taxon>
        <taxon>Caliciales</taxon>
        <taxon>Physciaceae</taxon>
        <taxon>Heterodermia</taxon>
    </lineage>
</organism>
<name>A0A8H3J511_9LECA</name>
<proteinExistence type="predicted"/>
<dbReference type="AlphaFoldDB" id="A0A8H3J511"/>
<keyword evidence="2" id="KW-1185">Reference proteome</keyword>
<dbReference type="Proteomes" id="UP000664521">
    <property type="component" value="Unassembled WGS sequence"/>
</dbReference>
<evidence type="ECO:0000313" key="2">
    <source>
        <dbReference type="Proteomes" id="UP000664521"/>
    </source>
</evidence>
<dbReference type="EMBL" id="CAJPDS010000164">
    <property type="protein sequence ID" value="CAF9940843.1"/>
    <property type="molecule type" value="Genomic_DNA"/>
</dbReference>
<sequence length="127" mass="13558">MDQAMLPPSAHTIIKKASLVPMTHAVVNLTIFPLAPKNRTLGSGSTSPNHHHHQPNLVSKHLQKAIAHLTAAIAPVVATTMEAAGAMPHRPQVGEYPRLIRHTAATTRALDVSPMSVKTSVSGRSFK</sequence>
<gene>
    <name evidence="1" type="ORF">HETSPECPRED_002654</name>
</gene>
<comment type="caution">
    <text evidence="1">The sequence shown here is derived from an EMBL/GenBank/DDBJ whole genome shotgun (WGS) entry which is preliminary data.</text>
</comment>
<evidence type="ECO:0000313" key="1">
    <source>
        <dbReference type="EMBL" id="CAF9940843.1"/>
    </source>
</evidence>
<reference evidence="1" key="1">
    <citation type="submission" date="2021-03" db="EMBL/GenBank/DDBJ databases">
        <authorList>
            <person name="Tagirdzhanova G."/>
        </authorList>
    </citation>
    <scope>NUCLEOTIDE SEQUENCE</scope>
</reference>
<accession>A0A8H3J511</accession>